<name>A0A507QSU6_MONPU</name>
<dbReference type="STRING" id="5098.A0A507QSU6"/>
<reference evidence="2 3" key="1">
    <citation type="submission" date="2019-06" db="EMBL/GenBank/DDBJ databases">
        <title>Wine fermentation using esterase from Monascus purpureus.</title>
        <authorList>
            <person name="Geng C."/>
            <person name="Zhang Y."/>
        </authorList>
    </citation>
    <scope>NUCLEOTIDE SEQUENCE [LARGE SCALE GENOMIC DNA]</scope>
    <source>
        <strain evidence="2">HQ1</strain>
    </source>
</reference>
<dbReference type="NCBIfam" id="NF041278">
    <property type="entry name" value="CmcJ_NvfI_EfuI"/>
    <property type="match status" value="1"/>
</dbReference>
<comment type="caution">
    <text evidence="2">The sequence shown here is derived from an EMBL/GenBank/DDBJ whole genome shotgun (WGS) entry which is preliminary data.</text>
</comment>
<evidence type="ECO:0000313" key="3">
    <source>
        <dbReference type="Proteomes" id="UP000319663"/>
    </source>
</evidence>
<evidence type="ECO:0000256" key="1">
    <source>
        <dbReference type="ARBA" id="ARBA00023604"/>
    </source>
</evidence>
<accession>A0A507QSU6</accession>
<organism evidence="2 3">
    <name type="scientific">Monascus purpureus</name>
    <name type="common">Red mold</name>
    <name type="synonym">Monascus anka</name>
    <dbReference type="NCBI Taxonomy" id="5098"/>
    <lineage>
        <taxon>Eukaryota</taxon>
        <taxon>Fungi</taxon>
        <taxon>Dikarya</taxon>
        <taxon>Ascomycota</taxon>
        <taxon>Pezizomycotina</taxon>
        <taxon>Eurotiomycetes</taxon>
        <taxon>Eurotiomycetidae</taxon>
        <taxon>Eurotiales</taxon>
        <taxon>Aspergillaceae</taxon>
        <taxon>Monascus</taxon>
    </lineage>
</organism>
<dbReference type="Proteomes" id="UP000319663">
    <property type="component" value="Unassembled WGS sequence"/>
</dbReference>
<evidence type="ECO:0000313" key="2">
    <source>
        <dbReference type="EMBL" id="TQB70182.1"/>
    </source>
</evidence>
<keyword evidence="3" id="KW-1185">Reference proteome</keyword>
<dbReference type="PANTHER" id="PTHR34598">
    <property type="entry name" value="BLL6449 PROTEIN"/>
    <property type="match status" value="1"/>
</dbReference>
<dbReference type="PANTHER" id="PTHR34598:SF1">
    <property type="entry name" value="PUTATIVE (AFU_ORTHOLOGUE AFUA_3G13140)-RELATED"/>
    <property type="match status" value="1"/>
</dbReference>
<dbReference type="OrthoDB" id="412788at2759"/>
<proteinExistence type="inferred from homology"/>
<evidence type="ECO:0008006" key="4">
    <source>
        <dbReference type="Google" id="ProtNLM"/>
    </source>
</evidence>
<dbReference type="EMBL" id="VIFY01000118">
    <property type="protein sequence ID" value="TQB70182.1"/>
    <property type="molecule type" value="Genomic_DNA"/>
</dbReference>
<dbReference type="InterPro" id="IPR044053">
    <property type="entry name" value="AsaB-like"/>
</dbReference>
<protein>
    <recommendedName>
        <fullName evidence="4">Methyltransferase</fullName>
    </recommendedName>
</protein>
<dbReference type="GO" id="GO:0016491">
    <property type="term" value="F:oxidoreductase activity"/>
    <property type="evidence" value="ECO:0007669"/>
    <property type="project" value="InterPro"/>
</dbReference>
<dbReference type="AlphaFoldDB" id="A0A507QSU6"/>
<gene>
    <name evidence="2" type="ORF">MPDQ_000785</name>
</gene>
<comment type="similarity">
    <text evidence="1">Belongs to the asaB hydroxylase/desaturase family.</text>
</comment>
<sequence>MADSIPRGPVAVNLTFYQPPPDNSLPFNYVHEPPTGQPRRNYGEAIHAVQLTDIRSHEEEYTLDKDAFAALQSVPSETTYATFDSDAAVRDIYYPEVEKLLLDHLPGAHKIVIFDHTIRRESPNADRQPVNRAHVDQTARAAADRVRLHVPDAEEAERLLQGRYRIVNVWRPINGAVVSSPLAFASAQSVHQDDLVPVEHRYPDRTGETMGVKFNAGQKWLYWSGMDDGERLLLKCSDTERRPGIGLRVPHSAFLDPRTPQGAKGRESIEVRALVFG</sequence>